<evidence type="ECO:0000313" key="1">
    <source>
        <dbReference type="EMBL" id="KAH3735335.1"/>
    </source>
</evidence>
<name>A0A9D4CZQ7_DREPO</name>
<dbReference type="Proteomes" id="UP000828390">
    <property type="component" value="Unassembled WGS sequence"/>
</dbReference>
<evidence type="ECO:0000313" key="2">
    <source>
        <dbReference type="Proteomes" id="UP000828390"/>
    </source>
</evidence>
<dbReference type="AlphaFoldDB" id="A0A9D4CZQ7"/>
<gene>
    <name evidence="1" type="ORF">DPMN_041826</name>
</gene>
<keyword evidence="2" id="KW-1185">Reference proteome</keyword>
<accession>A0A9D4CZQ7</accession>
<protein>
    <submittedName>
        <fullName evidence="1">Uncharacterized protein</fullName>
    </submittedName>
</protein>
<organism evidence="1 2">
    <name type="scientific">Dreissena polymorpha</name>
    <name type="common">Zebra mussel</name>
    <name type="synonym">Mytilus polymorpha</name>
    <dbReference type="NCBI Taxonomy" id="45954"/>
    <lineage>
        <taxon>Eukaryota</taxon>
        <taxon>Metazoa</taxon>
        <taxon>Spiralia</taxon>
        <taxon>Lophotrochozoa</taxon>
        <taxon>Mollusca</taxon>
        <taxon>Bivalvia</taxon>
        <taxon>Autobranchia</taxon>
        <taxon>Heteroconchia</taxon>
        <taxon>Euheterodonta</taxon>
        <taxon>Imparidentia</taxon>
        <taxon>Neoheterodontei</taxon>
        <taxon>Myida</taxon>
        <taxon>Dreissenoidea</taxon>
        <taxon>Dreissenidae</taxon>
        <taxon>Dreissena</taxon>
    </lineage>
</organism>
<reference evidence="1" key="2">
    <citation type="submission" date="2020-11" db="EMBL/GenBank/DDBJ databases">
        <authorList>
            <person name="McCartney M.A."/>
            <person name="Auch B."/>
            <person name="Kono T."/>
            <person name="Mallez S."/>
            <person name="Becker A."/>
            <person name="Gohl D.M."/>
            <person name="Silverstein K.A.T."/>
            <person name="Koren S."/>
            <person name="Bechman K.B."/>
            <person name="Herman A."/>
            <person name="Abrahante J.E."/>
            <person name="Garbe J."/>
        </authorList>
    </citation>
    <scope>NUCLEOTIDE SEQUENCE</scope>
    <source>
        <strain evidence="1">Duluth1</strain>
        <tissue evidence="1">Whole animal</tissue>
    </source>
</reference>
<proteinExistence type="predicted"/>
<dbReference type="EMBL" id="JAIWYP010000011">
    <property type="protein sequence ID" value="KAH3735335.1"/>
    <property type="molecule type" value="Genomic_DNA"/>
</dbReference>
<comment type="caution">
    <text evidence="1">The sequence shown here is derived from an EMBL/GenBank/DDBJ whole genome shotgun (WGS) entry which is preliminary data.</text>
</comment>
<reference evidence="1" key="1">
    <citation type="journal article" date="2019" name="bioRxiv">
        <title>The Genome of the Zebra Mussel, Dreissena polymorpha: A Resource for Invasive Species Research.</title>
        <authorList>
            <person name="McCartney M.A."/>
            <person name="Auch B."/>
            <person name="Kono T."/>
            <person name="Mallez S."/>
            <person name="Zhang Y."/>
            <person name="Obille A."/>
            <person name="Becker A."/>
            <person name="Abrahante J.E."/>
            <person name="Garbe J."/>
            <person name="Badalamenti J.P."/>
            <person name="Herman A."/>
            <person name="Mangelson H."/>
            <person name="Liachko I."/>
            <person name="Sullivan S."/>
            <person name="Sone E.D."/>
            <person name="Koren S."/>
            <person name="Silverstein K.A.T."/>
            <person name="Beckman K.B."/>
            <person name="Gohl D.M."/>
        </authorList>
    </citation>
    <scope>NUCLEOTIDE SEQUENCE</scope>
    <source>
        <strain evidence="1">Duluth1</strain>
        <tissue evidence="1">Whole animal</tissue>
    </source>
</reference>
<sequence>MGLESTCWPDQHVFPRSGTHNRSFQSSWLKKFRGLAYSVKEDAAYCVTFPGNKTH</sequence>